<dbReference type="Proteomes" id="UP000218334">
    <property type="component" value="Unassembled WGS sequence"/>
</dbReference>
<feature type="compositionally biased region" description="Low complexity" evidence="5">
    <location>
        <begin position="549"/>
        <end position="559"/>
    </location>
</feature>
<dbReference type="CDD" id="cd21037">
    <property type="entry name" value="MLKL_NTD"/>
    <property type="match status" value="1"/>
</dbReference>
<dbReference type="Pfam" id="PF07714">
    <property type="entry name" value="PK_Tyr_Ser-Thr"/>
    <property type="match status" value="1"/>
</dbReference>
<feature type="coiled-coil region" evidence="4">
    <location>
        <begin position="145"/>
        <end position="188"/>
    </location>
</feature>
<keyword evidence="3" id="KW-0344">Guanine-nucleotide releasing factor</keyword>
<dbReference type="InterPro" id="IPR036964">
    <property type="entry name" value="RASGEF_cat_dom_sf"/>
</dbReference>
<feature type="compositionally biased region" description="Polar residues" evidence="5">
    <location>
        <begin position="509"/>
        <end position="524"/>
    </location>
</feature>
<organism evidence="9 10">
    <name type="scientific">Armillaria solidipes</name>
    <dbReference type="NCBI Taxonomy" id="1076256"/>
    <lineage>
        <taxon>Eukaryota</taxon>
        <taxon>Fungi</taxon>
        <taxon>Dikarya</taxon>
        <taxon>Basidiomycota</taxon>
        <taxon>Agaricomycotina</taxon>
        <taxon>Agaricomycetes</taxon>
        <taxon>Agaricomycetidae</taxon>
        <taxon>Agaricales</taxon>
        <taxon>Marasmiineae</taxon>
        <taxon>Physalacriaceae</taxon>
        <taxon>Armillaria</taxon>
    </lineage>
</organism>
<evidence type="ECO:0000256" key="1">
    <source>
        <dbReference type="ARBA" id="ARBA00022741"/>
    </source>
</evidence>
<dbReference type="GO" id="GO:0005524">
    <property type="term" value="F:ATP binding"/>
    <property type="evidence" value="ECO:0007669"/>
    <property type="project" value="UniProtKB-KW"/>
</dbReference>
<dbReference type="Gene3D" id="1.20.930.20">
    <property type="entry name" value="Adaptor protein Cbl, N-terminal domain"/>
    <property type="match status" value="1"/>
</dbReference>
<dbReference type="SUPFAM" id="SSF48366">
    <property type="entry name" value="Ras GEF"/>
    <property type="match status" value="1"/>
</dbReference>
<dbReference type="Pfam" id="PF00617">
    <property type="entry name" value="RasGEF"/>
    <property type="match status" value="1"/>
</dbReference>
<evidence type="ECO:0000259" key="6">
    <source>
        <dbReference type="PROSITE" id="PS50009"/>
    </source>
</evidence>
<dbReference type="AlphaFoldDB" id="A0A2H3CFC7"/>
<protein>
    <submittedName>
        <fullName evidence="9">Uncharacterized protein</fullName>
    </submittedName>
</protein>
<evidence type="ECO:0000256" key="2">
    <source>
        <dbReference type="ARBA" id="ARBA00022840"/>
    </source>
</evidence>
<dbReference type="PROSITE" id="PS50011">
    <property type="entry name" value="PROTEIN_KINASE_DOM"/>
    <property type="match status" value="1"/>
</dbReference>
<dbReference type="GO" id="GO:0005085">
    <property type="term" value="F:guanyl-nucleotide exchange factor activity"/>
    <property type="evidence" value="ECO:0007669"/>
    <property type="project" value="UniProtKB-KW"/>
</dbReference>
<evidence type="ECO:0000259" key="8">
    <source>
        <dbReference type="PROSITE" id="PS50212"/>
    </source>
</evidence>
<evidence type="ECO:0000313" key="10">
    <source>
        <dbReference type="Proteomes" id="UP000218334"/>
    </source>
</evidence>
<dbReference type="InterPro" id="IPR059179">
    <property type="entry name" value="MLKL-like_MCAfunc"/>
</dbReference>
<dbReference type="InterPro" id="IPR008266">
    <property type="entry name" value="Tyr_kinase_AS"/>
</dbReference>
<evidence type="ECO:0000313" key="9">
    <source>
        <dbReference type="EMBL" id="PBK77912.1"/>
    </source>
</evidence>
<dbReference type="InterPro" id="IPR023578">
    <property type="entry name" value="Ras_GEF_dom_sf"/>
</dbReference>
<evidence type="ECO:0000256" key="4">
    <source>
        <dbReference type="SAM" id="Coils"/>
    </source>
</evidence>
<dbReference type="GO" id="GO:0007166">
    <property type="term" value="P:cell surface receptor signaling pathway"/>
    <property type="evidence" value="ECO:0007669"/>
    <property type="project" value="InterPro"/>
</dbReference>
<name>A0A2H3CFC7_9AGAR</name>
<keyword evidence="10" id="KW-1185">Reference proteome</keyword>
<dbReference type="PROSITE" id="PS50212">
    <property type="entry name" value="RASGEF_NTER"/>
    <property type="match status" value="1"/>
</dbReference>
<gene>
    <name evidence="9" type="ORF">ARMSODRAFT_991465</name>
</gene>
<feature type="region of interest" description="Disordered" evidence="5">
    <location>
        <begin position="503"/>
        <end position="582"/>
    </location>
</feature>
<dbReference type="InterPro" id="IPR000651">
    <property type="entry name" value="Ras-like_Gua-exchang_fac_N"/>
</dbReference>
<feature type="domain" description="Protein kinase" evidence="7">
    <location>
        <begin position="221"/>
        <end position="478"/>
    </location>
</feature>
<dbReference type="GO" id="GO:0007264">
    <property type="term" value="P:small GTPase-mediated signal transduction"/>
    <property type="evidence" value="ECO:0007669"/>
    <property type="project" value="InterPro"/>
</dbReference>
<dbReference type="EMBL" id="KZ293415">
    <property type="protein sequence ID" value="PBK77912.1"/>
    <property type="molecule type" value="Genomic_DNA"/>
</dbReference>
<keyword evidence="1" id="KW-0547">Nucleotide-binding</keyword>
<proteinExistence type="predicted"/>
<dbReference type="InterPro" id="IPR011009">
    <property type="entry name" value="Kinase-like_dom_sf"/>
</dbReference>
<dbReference type="GO" id="GO:0004672">
    <property type="term" value="F:protein kinase activity"/>
    <property type="evidence" value="ECO:0007669"/>
    <property type="project" value="InterPro"/>
</dbReference>
<feature type="compositionally biased region" description="Polar residues" evidence="5">
    <location>
        <begin position="562"/>
        <end position="578"/>
    </location>
</feature>
<feature type="domain" description="N-terminal Ras-GEF" evidence="8">
    <location>
        <begin position="652"/>
        <end position="777"/>
    </location>
</feature>
<dbReference type="Gene3D" id="1.10.510.10">
    <property type="entry name" value="Transferase(Phosphotransferase) domain 1"/>
    <property type="match status" value="1"/>
</dbReference>
<dbReference type="InterPro" id="IPR036537">
    <property type="entry name" value="Adaptor_Cbl_N_dom_sf"/>
</dbReference>
<feature type="compositionally biased region" description="Polar residues" evidence="5">
    <location>
        <begin position="611"/>
        <end position="625"/>
    </location>
</feature>
<dbReference type="InterPro" id="IPR000719">
    <property type="entry name" value="Prot_kinase_dom"/>
</dbReference>
<accession>A0A2H3CFC7</accession>
<evidence type="ECO:0000256" key="3">
    <source>
        <dbReference type="PROSITE-ProRule" id="PRU00168"/>
    </source>
</evidence>
<dbReference type="InterPro" id="IPR001245">
    <property type="entry name" value="Ser-Thr/Tyr_kinase_cat_dom"/>
</dbReference>
<dbReference type="InterPro" id="IPR050198">
    <property type="entry name" value="Non-receptor_tyrosine_kinases"/>
</dbReference>
<dbReference type="SMART" id="SM00147">
    <property type="entry name" value="RasGEF"/>
    <property type="match status" value="1"/>
</dbReference>
<feature type="domain" description="Ras-GEF" evidence="6">
    <location>
        <begin position="800"/>
        <end position="1037"/>
    </location>
</feature>
<dbReference type="Pfam" id="PF00618">
    <property type="entry name" value="RasGEF_N"/>
    <property type="match status" value="1"/>
</dbReference>
<dbReference type="PANTHER" id="PTHR24418">
    <property type="entry name" value="TYROSINE-PROTEIN KINASE"/>
    <property type="match status" value="1"/>
</dbReference>
<keyword evidence="4" id="KW-0175">Coiled coil</keyword>
<feature type="region of interest" description="Disordered" evidence="5">
    <location>
        <begin position="601"/>
        <end position="625"/>
    </location>
</feature>
<dbReference type="Gene3D" id="1.20.870.10">
    <property type="entry name" value="Son of sevenless (SoS) protein Chain: S domain 1"/>
    <property type="match status" value="1"/>
</dbReference>
<dbReference type="STRING" id="1076256.A0A2H3CFC7"/>
<keyword evidence="2" id="KW-0067">ATP-binding</keyword>
<evidence type="ECO:0000256" key="5">
    <source>
        <dbReference type="SAM" id="MobiDB-lite"/>
    </source>
</evidence>
<dbReference type="SUPFAM" id="SSF56112">
    <property type="entry name" value="Protein kinase-like (PK-like)"/>
    <property type="match status" value="1"/>
</dbReference>
<dbReference type="PROSITE" id="PS50009">
    <property type="entry name" value="RASGEF_CAT"/>
    <property type="match status" value="1"/>
</dbReference>
<evidence type="ECO:0000259" key="7">
    <source>
        <dbReference type="PROSITE" id="PS50011"/>
    </source>
</evidence>
<reference evidence="10" key="1">
    <citation type="journal article" date="2017" name="Nat. Ecol. Evol.">
        <title>Genome expansion and lineage-specific genetic innovations in the forest pathogenic fungi Armillaria.</title>
        <authorList>
            <person name="Sipos G."/>
            <person name="Prasanna A.N."/>
            <person name="Walter M.C."/>
            <person name="O'Connor E."/>
            <person name="Balint B."/>
            <person name="Krizsan K."/>
            <person name="Kiss B."/>
            <person name="Hess J."/>
            <person name="Varga T."/>
            <person name="Slot J."/>
            <person name="Riley R."/>
            <person name="Boka B."/>
            <person name="Rigling D."/>
            <person name="Barry K."/>
            <person name="Lee J."/>
            <person name="Mihaltcheva S."/>
            <person name="LaButti K."/>
            <person name="Lipzen A."/>
            <person name="Waldron R."/>
            <person name="Moloney N.M."/>
            <person name="Sperisen C."/>
            <person name="Kredics L."/>
            <person name="Vagvoelgyi C."/>
            <person name="Patrignani A."/>
            <person name="Fitzpatrick D."/>
            <person name="Nagy I."/>
            <person name="Doyle S."/>
            <person name="Anderson J.B."/>
            <person name="Grigoriev I.V."/>
            <person name="Gueldener U."/>
            <person name="Muensterkoetter M."/>
            <person name="Nagy L.G."/>
        </authorList>
    </citation>
    <scope>NUCLEOTIDE SEQUENCE [LARGE SCALE GENOMIC DNA]</scope>
    <source>
        <strain evidence="10">28-4</strain>
    </source>
</reference>
<sequence>MSILDLMTGVGVPGLQFGVSLLQATYRNLENVKLYRQQCEDISNRCVGLMLALRDSSVGLEGQRPSELVDEVTAIVQRVHRKVNDWAQLNQLRSFFQQSEIKQGIDRLHREIDTAMQNINIQLGLHLARWQSETRAIQERDKAEIRELLERIVNSIDDMKALTEAHPSEMIEDVMVSLQNELRDSELEPNQQHNFRYGLWQIHERTAKLPPTEDLTGQVTIKSRRIAARGTYNDIYKGEWLDKESVSVRLPRITESGNQDVQRRFEREVTIWKSLTHKNIVPLYGFLRIDDDVYSVSPWMDNGTVNDFIKSNPQVDRLRILSEISEGMEYLHRKEVIHGDLRGANVLISRDGTPRLSDFGMSKFLEDCGKGMTSSPTINPRWGAYELLHTGGTISTFSDVWSFAMVALEILSGEQPFSHIRGDAVVQHEVYLGKFPQRPGRDVTARGLSDDLWTLMKRCWNKKPQLRPSMTAIKEKLLSIRGLTPAAGKFHLSSSPKRLSIPKFRRLSTADSGTRNRTLPSSKGPSPPVIQTIFEGSQIYSIHGPNHTPSPSSSSSFPPRTTALSITRPNERPSSSITFPPYSGHTIPRLDIPTGLNYSPEFGDTLHYSPASEQDSSPAVSQFSGESSLRSLEQTTLLPQAEPTEVIYHLNSSMSVVSGTLEGFVERLINTNNLQKDLEYRDVLLSTLVDFTPAEKFFAMLARRFYNAELDQQLHARNRVDIQYNVYALTLYWVSNSNFYVDAPLLSRMKEFCISALSVKRSSTMNEKVREVLRAIDVRSASAIIPELPVCDILRSSEMQPKHLAIALTLMEGDKYRAILPVDYILHLRRETGNRVEAAKKVNKSIQLWVQHTIIHTPRLDERTRTLVFFVNTGQECLKMRNFASAAAIATALQSEAIQDHLKTTLGQLTSRQRQSMDGLINIINPTHKYQAYHKSLGQPTQSFERERCVPWIDVHIQDLGSVLQNNQPTIEREGRTLINFERHVRFIDKVKEVLYYKSPDLEEYRPLGYLRYLEHRLRNIRLDDPKFEQSLLNEAKTRELEEVRMRRNRTSELQRLGFPTTS</sequence>
<dbReference type="InterPro" id="IPR001895">
    <property type="entry name" value="RASGEF_cat_dom"/>
</dbReference>
<dbReference type="Gene3D" id="1.10.840.10">
    <property type="entry name" value="Ras guanine-nucleotide exchange factors catalytic domain"/>
    <property type="match status" value="1"/>
</dbReference>
<dbReference type="PROSITE" id="PS00109">
    <property type="entry name" value="PROTEIN_KINASE_TYR"/>
    <property type="match status" value="1"/>
</dbReference>